<feature type="transmembrane region" description="Helical" evidence="17">
    <location>
        <begin position="181"/>
        <end position="203"/>
    </location>
</feature>
<evidence type="ECO:0000256" key="7">
    <source>
        <dbReference type="ARBA" id="ARBA00022692"/>
    </source>
</evidence>
<comment type="subcellular location">
    <subcellularLocation>
        <location evidence="2">Mitochondrion inner membrane</location>
        <topology evidence="2">Multi-pass membrane protein</topology>
    </subcellularLocation>
</comment>
<evidence type="ECO:0000256" key="6">
    <source>
        <dbReference type="ARBA" id="ARBA00022660"/>
    </source>
</evidence>
<dbReference type="GO" id="GO:0005743">
    <property type="term" value="C:mitochondrial inner membrane"/>
    <property type="evidence" value="ECO:0007669"/>
    <property type="project" value="UniProtKB-SubCell"/>
</dbReference>
<keyword evidence="6" id="KW-0679">Respiratory chain</keyword>
<evidence type="ECO:0000256" key="2">
    <source>
        <dbReference type="ARBA" id="ARBA00004448"/>
    </source>
</evidence>
<comment type="similarity">
    <text evidence="17">Belongs to the complex I subunit 5 family.</text>
</comment>
<dbReference type="AlphaFoldDB" id="A0A3B1EW15"/>
<feature type="domain" description="NADH-Ubiquinone oxidoreductase (complex I) chain 5 N-terminal" evidence="19">
    <location>
        <begin position="39"/>
        <end position="87"/>
    </location>
</feature>
<feature type="domain" description="NADH dehydrogenase subunit 5 C-terminal" evidence="20">
    <location>
        <begin position="391"/>
        <end position="568"/>
    </location>
</feature>
<evidence type="ECO:0000313" key="21">
    <source>
        <dbReference type="EMBL" id="AXU98792.1"/>
    </source>
</evidence>
<keyword evidence="7 17" id="KW-0812">Transmembrane</keyword>
<name>A0A3B1EW15_9NEOP</name>
<evidence type="ECO:0000259" key="20">
    <source>
        <dbReference type="Pfam" id="PF06455"/>
    </source>
</evidence>
<feature type="transmembrane region" description="Helical" evidence="17">
    <location>
        <begin position="453"/>
        <end position="476"/>
    </location>
</feature>
<dbReference type="EC" id="7.1.1.2" evidence="3 17"/>
<evidence type="ECO:0000256" key="1">
    <source>
        <dbReference type="ARBA" id="ARBA00003257"/>
    </source>
</evidence>
<dbReference type="GO" id="GO:0042773">
    <property type="term" value="P:ATP synthesis coupled electron transport"/>
    <property type="evidence" value="ECO:0007669"/>
    <property type="project" value="InterPro"/>
</dbReference>
<evidence type="ECO:0000256" key="5">
    <source>
        <dbReference type="ARBA" id="ARBA00022448"/>
    </source>
</evidence>
<feature type="transmembrane region" description="Helical" evidence="17">
    <location>
        <begin position="85"/>
        <end position="103"/>
    </location>
</feature>
<evidence type="ECO:0000259" key="19">
    <source>
        <dbReference type="Pfam" id="PF00662"/>
    </source>
</evidence>
<feature type="transmembrane region" description="Helical" evidence="17">
    <location>
        <begin position="418"/>
        <end position="441"/>
    </location>
</feature>
<feature type="transmembrane region" description="Helical" evidence="17">
    <location>
        <begin position="46"/>
        <end position="73"/>
    </location>
</feature>
<evidence type="ECO:0000256" key="13">
    <source>
        <dbReference type="ARBA" id="ARBA00023075"/>
    </source>
</evidence>
<protein>
    <recommendedName>
        <fullName evidence="4 17">NADH-ubiquinone oxidoreductase chain 5</fullName>
        <ecNumber evidence="3 17">7.1.1.2</ecNumber>
    </recommendedName>
</protein>
<keyword evidence="14 17" id="KW-0496">Mitochondrion</keyword>
<evidence type="ECO:0000256" key="3">
    <source>
        <dbReference type="ARBA" id="ARBA00012944"/>
    </source>
</evidence>
<dbReference type="InterPro" id="IPR001516">
    <property type="entry name" value="Proton_antipo_N"/>
</dbReference>
<dbReference type="PRINTS" id="PR01435">
    <property type="entry name" value="NPOXDRDTASE5"/>
</dbReference>
<keyword evidence="9" id="KW-1278">Translocase</keyword>
<keyword evidence="5 17" id="KW-0813">Transport</keyword>
<evidence type="ECO:0000256" key="15">
    <source>
        <dbReference type="ARBA" id="ARBA00023136"/>
    </source>
</evidence>
<dbReference type="CTD" id="4540"/>
<dbReference type="GeneID" id="38344178"/>
<evidence type="ECO:0000256" key="14">
    <source>
        <dbReference type="ARBA" id="ARBA00023128"/>
    </source>
</evidence>
<feature type="transmembrane region" description="Helical" evidence="17">
    <location>
        <begin position="303"/>
        <end position="322"/>
    </location>
</feature>
<dbReference type="InterPro" id="IPR001750">
    <property type="entry name" value="ND/Mrp_TM"/>
</dbReference>
<dbReference type="Pfam" id="PF00361">
    <property type="entry name" value="Proton_antipo_M"/>
    <property type="match status" value="1"/>
</dbReference>
<comment type="function">
    <text evidence="17">Core subunit of the mitochondrial membrane respiratory chain NADH dehydrogenase (Complex I) which catalyzes electron transfer from NADH through the respiratory chain, using ubiquinone as an electron acceptor. Essential for the catalytic activity and assembly of complex I.</text>
</comment>
<feature type="transmembrane region" description="Helical" evidence="17">
    <location>
        <begin position="215"/>
        <end position="234"/>
    </location>
</feature>
<feature type="transmembrane region" description="Helical" evidence="17">
    <location>
        <begin position="271"/>
        <end position="291"/>
    </location>
</feature>
<comment type="catalytic activity">
    <reaction evidence="16 17">
        <text>a ubiquinone + NADH + 5 H(+)(in) = a ubiquinol + NAD(+) + 4 H(+)(out)</text>
        <dbReference type="Rhea" id="RHEA:29091"/>
        <dbReference type="Rhea" id="RHEA-COMP:9565"/>
        <dbReference type="Rhea" id="RHEA-COMP:9566"/>
        <dbReference type="ChEBI" id="CHEBI:15378"/>
        <dbReference type="ChEBI" id="CHEBI:16389"/>
        <dbReference type="ChEBI" id="CHEBI:17976"/>
        <dbReference type="ChEBI" id="CHEBI:57540"/>
        <dbReference type="ChEBI" id="CHEBI:57945"/>
        <dbReference type="EC" id="7.1.1.2"/>
    </reaction>
</comment>
<feature type="domain" description="NADH:quinone oxidoreductase/Mrp antiporter transmembrane" evidence="18">
    <location>
        <begin position="104"/>
        <end position="386"/>
    </location>
</feature>
<keyword evidence="11 17" id="KW-1133">Transmembrane helix</keyword>
<dbReference type="GO" id="GO:0003954">
    <property type="term" value="F:NADH dehydrogenase activity"/>
    <property type="evidence" value="ECO:0007669"/>
    <property type="project" value="TreeGrafter"/>
</dbReference>
<dbReference type="GO" id="GO:0008137">
    <property type="term" value="F:NADH dehydrogenase (ubiquinone) activity"/>
    <property type="evidence" value="ECO:0007669"/>
    <property type="project" value="UniProtKB-EC"/>
</dbReference>
<feature type="transmembrane region" description="Helical" evidence="17">
    <location>
        <begin position="549"/>
        <end position="567"/>
    </location>
</feature>
<dbReference type="PANTHER" id="PTHR42829:SF2">
    <property type="entry name" value="NADH-UBIQUINONE OXIDOREDUCTASE CHAIN 5"/>
    <property type="match status" value="1"/>
</dbReference>
<evidence type="ECO:0000256" key="10">
    <source>
        <dbReference type="ARBA" id="ARBA00022982"/>
    </source>
</evidence>
<feature type="transmembrane region" description="Helical" evidence="17">
    <location>
        <begin position="6"/>
        <end position="26"/>
    </location>
</feature>
<dbReference type="Pfam" id="PF06455">
    <property type="entry name" value="NADH5_C"/>
    <property type="match status" value="1"/>
</dbReference>
<accession>A0A3B1EW15</accession>
<feature type="transmembrane region" description="Helical" evidence="17">
    <location>
        <begin position="482"/>
        <end position="505"/>
    </location>
</feature>
<proteinExistence type="inferred from homology"/>
<evidence type="ECO:0000256" key="4">
    <source>
        <dbReference type="ARBA" id="ARBA00021096"/>
    </source>
</evidence>
<dbReference type="InterPro" id="IPR010934">
    <property type="entry name" value="NADH_DH_su5_C"/>
</dbReference>
<dbReference type="Pfam" id="PF00662">
    <property type="entry name" value="Proton_antipo_N"/>
    <property type="match status" value="1"/>
</dbReference>
<sequence length="568" mass="66439">MMLYFVLSLILFLCMMILCLLGMFMYMTEKVFFLEWSMFSINSMELIYLILLDWLSLSFMVVVLFISSLVIFYSKSYMLLDLNKNRFILMVFLFVLSMIFMIISPNLFSILLGWDGLGLVSFCLVIYFQNVKSNNSGLLTILSNRLGDGILLLLLAWMLNLSSLNFYLFYFKMVDMSILKLMGILLILVSITKSAQIPFSAWLPAAMAAPTPVSALVHSSTLVTAGVYLLIRFYNLLFISDSLKYLLLLGIVTMFMSGISALFEFDMKKIIALSTLSQLGLMISTLGLSLVSLSMFHLMTHAFFKALLFLCAGSMIHSFYNFQDIRYLGGAMKYMPITFSCFMVSNLSLMGMFFMSGFYSKDLILEMMSMKFMNLFIYVIFYICILLTLLYSIRLMFMSFFNYSNFFILMEFHDEDKFMGLGMFGLMLMSIFSGSILKWMLNYTIKFIYLKKVMKFMVIYFLILGLIFSFLLIVNYNYFKNLLFFFFCNNYMWFLSLITVFSMNYYILNLGKNVIKILDMGWSEYLIKLNILMNFNISMNFFLKFQKNLIKIFLLIFILLIFFIYLMF</sequence>
<keyword evidence="15 17" id="KW-0472">Membrane</keyword>
<dbReference type="GO" id="GO:0015990">
    <property type="term" value="P:electron transport coupled proton transport"/>
    <property type="evidence" value="ECO:0007669"/>
    <property type="project" value="TreeGrafter"/>
</dbReference>
<dbReference type="PANTHER" id="PTHR42829">
    <property type="entry name" value="NADH-UBIQUINONE OXIDOREDUCTASE CHAIN 5"/>
    <property type="match status" value="1"/>
</dbReference>
<evidence type="ECO:0000259" key="18">
    <source>
        <dbReference type="Pfam" id="PF00361"/>
    </source>
</evidence>
<evidence type="ECO:0000256" key="9">
    <source>
        <dbReference type="ARBA" id="ARBA00022967"/>
    </source>
</evidence>
<feature type="transmembrane region" description="Helical" evidence="17">
    <location>
        <begin position="246"/>
        <end position="265"/>
    </location>
</feature>
<feature type="transmembrane region" description="Helical" evidence="17">
    <location>
        <begin position="334"/>
        <end position="354"/>
    </location>
</feature>
<evidence type="ECO:0000256" key="8">
    <source>
        <dbReference type="ARBA" id="ARBA00022792"/>
    </source>
</evidence>
<feature type="transmembrane region" description="Helical" evidence="17">
    <location>
        <begin position="149"/>
        <end position="169"/>
    </location>
</feature>
<evidence type="ECO:0000256" key="12">
    <source>
        <dbReference type="ARBA" id="ARBA00023027"/>
    </source>
</evidence>
<comment type="function">
    <text evidence="1">Core subunit of the mitochondrial membrane respiratory chain NADH dehydrogenase (Complex I) that is believed to belong to the minimal assembly required for catalysis. Complex I functions in the transfer of electrons from NADH to the respiratory chain. The immediate electron acceptor for the enzyme is believed to be ubiquinone.</text>
</comment>
<geneLocation type="mitochondrion" evidence="21"/>
<gene>
    <name evidence="21" type="primary">ND5</name>
</gene>
<evidence type="ECO:0000256" key="17">
    <source>
        <dbReference type="RuleBase" id="RU003404"/>
    </source>
</evidence>
<dbReference type="EMBL" id="MG201852">
    <property type="protein sequence ID" value="AXU98792.1"/>
    <property type="molecule type" value="Genomic_DNA"/>
</dbReference>
<keyword evidence="8" id="KW-0999">Mitochondrion inner membrane</keyword>
<evidence type="ECO:0000256" key="11">
    <source>
        <dbReference type="ARBA" id="ARBA00022989"/>
    </source>
</evidence>
<keyword evidence="10" id="KW-0249">Electron transport</keyword>
<dbReference type="InterPro" id="IPR003945">
    <property type="entry name" value="NU5C-like"/>
</dbReference>
<evidence type="ECO:0000256" key="16">
    <source>
        <dbReference type="ARBA" id="ARBA00049551"/>
    </source>
</evidence>
<feature type="transmembrane region" description="Helical" evidence="17">
    <location>
        <begin position="375"/>
        <end position="398"/>
    </location>
</feature>
<organism evidence="21">
    <name type="scientific">Triaenodes tardus</name>
    <dbReference type="NCBI Taxonomy" id="763371"/>
    <lineage>
        <taxon>Eukaryota</taxon>
        <taxon>Metazoa</taxon>
        <taxon>Ecdysozoa</taxon>
        <taxon>Arthropoda</taxon>
        <taxon>Hexapoda</taxon>
        <taxon>Insecta</taxon>
        <taxon>Pterygota</taxon>
        <taxon>Neoptera</taxon>
        <taxon>Endopterygota</taxon>
        <taxon>Trichoptera</taxon>
        <taxon>Integripalpia</taxon>
        <taxon>Brevitentoria</taxon>
        <taxon>Leptoceroidea</taxon>
        <taxon>Leptoceridae</taxon>
        <taxon>Leptocerinae</taxon>
        <taxon>Triaenodini</taxon>
        <taxon>Triaenodes</taxon>
    </lineage>
</organism>
<keyword evidence="13 17" id="KW-0830">Ubiquinone</keyword>
<reference evidence="21" key="1">
    <citation type="journal article" date="2017" name="Mitochondrial DNA Part B Resour">
        <title>The complete mitochondrial genome of the long-horned caddisfly Triaenodes tardus (Insecta: Trichoptera: Leptoceridae).</title>
        <authorList>
            <person name="Lalonde M.M.L."/>
            <person name="Marcus J.M."/>
        </authorList>
    </citation>
    <scope>NUCLEOTIDE SEQUENCE</scope>
</reference>
<keyword evidence="12 17" id="KW-0520">NAD</keyword>
<dbReference type="RefSeq" id="YP_009526509.1">
    <property type="nucleotide sequence ID" value="NC_039659.1"/>
</dbReference>
<dbReference type="PRINTS" id="PR01434">
    <property type="entry name" value="NADHDHGNASE5"/>
</dbReference>